<dbReference type="SMART" id="SM00116">
    <property type="entry name" value="CBS"/>
    <property type="match status" value="2"/>
</dbReference>
<dbReference type="SUPFAM" id="SSF54631">
    <property type="entry name" value="CBS-domain pair"/>
    <property type="match status" value="1"/>
</dbReference>
<dbReference type="InterPro" id="IPR050486">
    <property type="entry name" value="Mannose-1P_guanyltransferase"/>
</dbReference>
<protein>
    <submittedName>
        <fullName evidence="3">Alcohol dehydrogenase</fullName>
    </submittedName>
</protein>
<dbReference type="PANTHER" id="PTHR22572">
    <property type="entry name" value="SUGAR-1-PHOSPHATE GUANYL TRANSFERASE"/>
    <property type="match status" value="1"/>
</dbReference>
<dbReference type="InterPro" id="IPR029044">
    <property type="entry name" value="Nucleotide-diphossugar_trans"/>
</dbReference>
<dbReference type="PROSITE" id="PS51371">
    <property type="entry name" value="CBS"/>
    <property type="match status" value="1"/>
</dbReference>
<proteinExistence type="predicted"/>
<dbReference type="Gene3D" id="3.10.580.10">
    <property type="entry name" value="CBS-domain"/>
    <property type="match status" value="1"/>
</dbReference>
<dbReference type="AlphaFoldDB" id="A0A0B3XZX6"/>
<dbReference type="EMBL" id="JWLW01000066">
    <property type="protein sequence ID" value="KHT44487.1"/>
    <property type="molecule type" value="Genomic_DNA"/>
</dbReference>
<dbReference type="OrthoDB" id="9788272at2"/>
<name>A0A0B3XZX6_9ALTE</name>
<dbReference type="CDD" id="cd04607">
    <property type="entry name" value="CBS_pair_NTP_transferase_assoc"/>
    <property type="match status" value="1"/>
</dbReference>
<organism evidence="3 4">
    <name type="scientific">Alteromonas marina</name>
    <dbReference type="NCBI Taxonomy" id="203795"/>
    <lineage>
        <taxon>Bacteria</taxon>
        <taxon>Pseudomonadati</taxon>
        <taxon>Pseudomonadota</taxon>
        <taxon>Gammaproteobacteria</taxon>
        <taxon>Alteromonadales</taxon>
        <taxon>Alteromonadaceae</taxon>
        <taxon>Alteromonas/Salinimonas group</taxon>
        <taxon>Alteromonas</taxon>
    </lineage>
</organism>
<dbReference type="InterPro" id="IPR005835">
    <property type="entry name" value="NTP_transferase_dom"/>
</dbReference>
<evidence type="ECO:0000313" key="4">
    <source>
        <dbReference type="Proteomes" id="UP000031197"/>
    </source>
</evidence>
<dbReference type="Pfam" id="PF00483">
    <property type="entry name" value="NTP_transferase"/>
    <property type="match status" value="1"/>
</dbReference>
<reference evidence="3 4" key="1">
    <citation type="submission" date="2014-12" db="EMBL/GenBank/DDBJ databases">
        <title>Genome sequencing of Alteromonas marina AD001.</title>
        <authorList>
            <person name="Adrian T.G.S."/>
            <person name="Chan K.G."/>
        </authorList>
    </citation>
    <scope>NUCLEOTIDE SEQUENCE [LARGE SCALE GENOMIC DNA]</scope>
    <source>
        <strain evidence="3 4">AD001</strain>
    </source>
</reference>
<feature type="domain" description="CBS" evidence="2">
    <location>
        <begin position="1"/>
        <end position="61"/>
    </location>
</feature>
<dbReference type="CDD" id="cd06426">
    <property type="entry name" value="NTP_transferase_like_2"/>
    <property type="match status" value="1"/>
</dbReference>
<dbReference type="Proteomes" id="UP000031197">
    <property type="component" value="Unassembled WGS sequence"/>
</dbReference>
<dbReference type="Gene3D" id="3.90.550.10">
    <property type="entry name" value="Spore Coat Polysaccharide Biosynthesis Protein SpsA, Chain A"/>
    <property type="match status" value="1"/>
</dbReference>
<sequence length="355" mass="40210">MRKQNNWRKLLVEPGLPLVDAVKRLDEGAKRILIVVDKDDKLIGTVTDGDIRRALIRQTELTTPVSEIMNTNPKSATHAWSRLRLLSFMERTDLLQLPIVDEKNKVIGVTFLYELLKKPRIDNPVCLMAGGFGTRLKPLTDSCPKPMLTVGDKPILEIILERFIEAGFWRFYISTHYMANTIKGYFGNGSDRDVEINYLDEREPLGTGGALSLLPKGEITAPLILMNGDLLTNLDFLSLLSHHELSQSKLTMCLREYEQQVPFGVVNTQKGEVKSIVEKPVNRYHVNAGIYVMEPSVIAGLEKNKYVDMPDVVDSLLKQQAPVGYYEVSEEWLDIGRLDDFKKAQQFVLESFSEL</sequence>
<dbReference type="Pfam" id="PF00571">
    <property type="entry name" value="CBS"/>
    <property type="match status" value="2"/>
</dbReference>
<evidence type="ECO:0000313" key="3">
    <source>
        <dbReference type="EMBL" id="KHT44487.1"/>
    </source>
</evidence>
<gene>
    <name evidence="3" type="ORF">RJ41_16565</name>
</gene>
<evidence type="ECO:0000256" key="1">
    <source>
        <dbReference type="PROSITE-ProRule" id="PRU00703"/>
    </source>
</evidence>
<dbReference type="InterPro" id="IPR046342">
    <property type="entry name" value="CBS_dom_sf"/>
</dbReference>
<keyword evidence="4" id="KW-1185">Reference proteome</keyword>
<keyword evidence="1" id="KW-0129">CBS domain</keyword>
<dbReference type="RefSeq" id="WP_039223109.1">
    <property type="nucleotide sequence ID" value="NZ_JWLW01000066.1"/>
</dbReference>
<evidence type="ECO:0000259" key="2">
    <source>
        <dbReference type="PROSITE" id="PS51371"/>
    </source>
</evidence>
<comment type="caution">
    <text evidence="3">The sequence shown here is derived from an EMBL/GenBank/DDBJ whole genome shotgun (WGS) entry which is preliminary data.</text>
</comment>
<accession>A0A0B3XZX6</accession>
<dbReference type="SUPFAM" id="SSF53448">
    <property type="entry name" value="Nucleotide-diphospho-sugar transferases"/>
    <property type="match status" value="1"/>
</dbReference>
<dbReference type="InterPro" id="IPR000644">
    <property type="entry name" value="CBS_dom"/>
</dbReference>